<protein>
    <recommendedName>
        <fullName evidence="7">Phosphatidylglycerol--prolipoprotein diacylglyceryl transferase</fullName>
        <ecNumber evidence="7">2.5.1.145</ecNumber>
    </recommendedName>
</protein>
<dbReference type="Pfam" id="PF01790">
    <property type="entry name" value="LGT"/>
    <property type="match status" value="1"/>
</dbReference>
<keyword evidence="8" id="KW-0449">Lipoprotein</keyword>
<dbReference type="PANTHER" id="PTHR30589:SF0">
    <property type="entry name" value="PHOSPHATIDYLGLYCEROL--PROLIPOPROTEIN DIACYLGLYCERYL TRANSFERASE"/>
    <property type="match status" value="1"/>
</dbReference>
<evidence type="ECO:0000256" key="6">
    <source>
        <dbReference type="ARBA" id="ARBA00023136"/>
    </source>
</evidence>
<comment type="catalytic activity">
    <reaction evidence="7">
        <text>L-cysteinyl-[prolipoprotein] + a 1,2-diacyl-sn-glycero-3-phospho-(1'-sn-glycerol) = an S-1,2-diacyl-sn-glyceryl-L-cysteinyl-[prolipoprotein] + sn-glycerol 1-phosphate + H(+)</text>
        <dbReference type="Rhea" id="RHEA:56712"/>
        <dbReference type="Rhea" id="RHEA-COMP:14679"/>
        <dbReference type="Rhea" id="RHEA-COMP:14680"/>
        <dbReference type="ChEBI" id="CHEBI:15378"/>
        <dbReference type="ChEBI" id="CHEBI:29950"/>
        <dbReference type="ChEBI" id="CHEBI:57685"/>
        <dbReference type="ChEBI" id="CHEBI:64716"/>
        <dbReference type="ChEBI" id="CHEBI:140658"/>
        <dbReference type="EC" id="2.5.1.145"/>
    </reaction>
</comment>
<keyword evidence="4 7" id="KW-0812">Transmembrane</keyword>
<name>A0A212JHV8_9DELT</name>
<comment type="similarity">
    <text evidence="1 7">Belongs to the Lgt family.</text>
</comment>
<dbReference type="GO" id="GO:0005886">
    <property type="term" value="C:plasma membrane"/>
    <property type="evidence" value="ECO:0007669"/>
    <property type="project" value="UniProtKB-SubCell"/>
</dbReference>
<organism evidence="8">
    <name type="scientific">uncultured delta proteobacterium</name>
    <dbReference type="NCBI Taxonomy" id="34034"/>
    <lineage>
        <taxon>Bacteria</taxon>
        <taxon>Deltaproteobacteria</taxon>
        <taxon>environmental samples</taxon>
    </lineage>
</organism>
<keyword evidence="5 7" id="KW-1133">Transmembrane helix</keyword>
<feature type="transmembrane region" description="Helical" evidence="7">
    <location>
        <begin position="20"/>
        <end position="38"/>
    </location>
</feature>
<feature type="transmembrane region" description="Helical" evidence="7">
    <location>
        <begin position="54"/>
        <end position="74"/>
    </location>
</feature>
<dbReference type="HAMAP" id="MF_01147">
    <property type="entry name" value="Lgt"/>
    <property type="match status" value="1"/>
</dbReference>
<feature type="transmembrane region" description="Helical" evidence="7">
    <location>
        <begin position="197"/>
        <end position="214"/>
    </location>
</feature>
<evidence type="ECO:0000256" key="2">
    <source>
        <dbReference type="ARBA" id="ARBA00022475"/>
    </source>
</evidence>
<proteinExistence type="inferred from homology"/>
<evidence type="ECO:0000256" key="7">
    <source>
        <dbReference type="HAMAP-Rule" id="MF_01147"/>
    </source>
</evidence>
<dbReference type="AlphaFoldDB" id="A0A212JHV8"/>
<sequence>MTFPQIDPVLVSIGPFAVRWYGLMYLFGFASAWLLGRYRAKRTGEFTVREFDDILTWGCFGVLVGARLGYVLFYDFAYYLQHPLEVFYVQRGGMSFHGGMLGVIFFMWFAAHRRGKTLFQTMDFVAPLVPPGLFFGRLGNFINGELWGRVTDAPVGMIFPDGGNLPRHPSQLYEAGLEGIVFFCLLWAYSAKPRPRTAVSGFFLLGYGTFRFIVEFFREPDAHLGFVAFNVLSMGQLLCVPMIMGGALLMLYAYRKNRPA</sequence>
<evidence type="ECO:0000256" key="5">
    <source>
        <dbReference type="ARBA" id="ARBA00022989"/>
    </source>
</evidence>
<evidence type="ECO:0000313" key="8">
    <source>
        <dbReference type="EMBL" id="SBV98990.1"/>
    </source>
</evidence>
<dbReference type="PANTHER" id="PTHR30589">
    <property type="entry name" value="PROLIPOPROTEIN DIACYLGLYCERYL TRANSFERASE"/>
    <property type="match status" value="1"/>
</dbReference>
<feature type="transmembrane region" description="Helical" evidence="7">
    <location>
        <begin position="94"/>
        <end position="112"/>
    </location>
</feature>
<evidence type="ECO:0000256" key="3">
    <source>
        <dbReference type="ARBA" id="ARBA00022679"/>
    </source>
</evidence>
<dbReference type="GO" id="GO:0042158">
    <property type="term" value="P:lipoprotein biosynthetic process"/>
    <property type="evidence" value="ECO:0007669"/>
    <property type="project" value="UniProtKB-UniRule"/>
</dbReference>
<comment type="subcellular location">
    <subcellularLocation>
        <location evidence="7">Cell membrane</location>
        <topology evidence="7">Multi-pass membrane protein</topology>
    </subcellularLocation>
</comment>
<dbReference type="PROSITE" id="PS01311">
    <property type="entry name" value="LGT"/>
    <property type="match status" value="1"/>
</dbReference>
<feature type="transmembrane region" description="Helical" evidence="7">
    <location>
        <begin position="234"/>
        <end position="254"/>
    </location>
</feature>
<keyword evidence="3 7" id="KW-0808">Transferase</keyword>
<comment type="pathway">
    <text evidence="7">Protein modification; lipoprotein biosynthesis (diacylglyceryl transfer).</text>
</comment>
<evidence type="ECO:0000256" key="1">
    <source>
        <dbReference type="ARBA" id="ARBA00007150"/>
    </source>
</evidence>
<keyword evidence="6 7" id="KW-0472">Membrane</keyword>
<comment type="function">
    <text evidence="7">Catalyzes the transfer of the diacylglyceryl group from phosphatidylglycerol to the sulfhydryl group of the N-terminal cysteine of a prolipoprotein, the first step in the formation of mature lipoproteins.</text>
</comment>
<dbReference type="InterPro" id="IPR001640">
    <property type="entry name" value="Lgt"/>
</dbReference>
<gene>
    <name evidence="7 8" type="primary">lgt</name>
    <name evidence="8" type="ORF">KL86DPRO_11486</name>
</gene>
<dbReference type="UniPathway" id="UPA00664"/>
<feature type="binding site" evidence="7">
    <location>
        <position position="137"/>
    </location>
    <ligand>
        <name>a 1,2-diacyl-sn-glycero-3-phospho-(1'-sn-glycerol)</name>
        <dbReference type="ChEBI" id="CHEBI:64716"/>
    </ligand>
</feature>
<evidence type="ECO:0000256" key="4">
    <source>
        <dbReference type="ARBA" id="ARBA00022692"/>
    </source>
</evidence>
<reference evidence="8" key="1">
    <citation type="submission" date="2016-04" db="EMBL/GenBank/DDBJ databases">
        <authorList>
            <person name="Evans L.H."/>
            <person name="Alamgir A."/>
            <person name="Owens N."/>
            <person name="Weber N.D."/>
            <person name="Virtaneva K."/>
            <person name="Barbian K."/>
            <person name="Babar A."/>
            <person name="Rosenke K."/>
        </authorList>
    </citation>
    <scope>NUCLEOTIDE SEQUENCE</scope>
    <source>
        <strain evidence="8">86</strain>
    </source>
</reference>
<accession>A0A212JHV8</accession>
<dbReference type="EMBL" id="FLUQ01000001">
    <property type="protein sequence ID" value="SBV98990.1"/>
    <property type="molecule type" value="Genomic_DNA"/>
</dbReference>
<dbReference type="EC" id="2.5.1.145" evidence="7"/>
<dbReference type="GO" id="GO:0008961">
    <property type="term" value="F:phosphatidylglycerol-prolipoprotein diacylglyceryl transferase activity"/>
    <property type="evidence" value="ECO:0007669"/>
    <property type="project" value="UniProtKB-UniRule"/>
</dbReference>
<keyword evidence="8" id="KW-0328">Glycosyltransferase</keyword>
<keyword evidence="2 7" id="KW-1003">Cell membrane</keyword>
<dbReference type="NCBIfam" id="TIGR00544">
    <property type="entry name" value="lgt"/>
    <property type="match status" value="1"/>
</dbReference>